<proteinExistence type="predicted"/>
<comment type="caution">
    <text evidence="1">The sequence shown here is derived from an EMBL/GenBank/DDBJ whole genome shotgun (WGS) entry which is preliminary data.</text>
</comment>
<gene>
    <name evidence="1" type="ORF">MANES_11G148800v8</name>
</gene>
<evidence type="ECO:0000313" key="1">
    <source>
        <dbReference type="EMBL" id="KAG8644629.1"/>
    </source>
</evidence>
<sequence length="407" mass="47876">MIDVRVKFRLLSLFISFLSEFFTYFVFFPSVRCIFSFILHQRYQSSSILRPSNHSDPNSKPVFITPMMRQDHSIPSGKPYLPVDLVSEILSWLSVECLARCKSVCKQWLELIQDRYFIEKHMSRSKNLNCYTNPCQENGVSYEWIIIFDGLIMERCIVLNKYRIRNLAMRRTIDLPAPTHNSRDFFVTLLICGCYKLVSVYDYREETKYSKGFEVLTLGKDEKPSWRALDTHIFRDFNGQEHRPIIVISAVAYFVRTNTVGSEDYEIVSLDMENESFTVFYLARSSFPESNKVFPMCWDFHFALSVIANNELHVLVLRDYKKGKWNKKTVIPLKFYKKNPDKFGNNVVPRRWIADKSVILFRVIKGHISDFAYSTVSEEVVCEHTKNRRRTFPFGQSLVTFKGMRPE</sequence>
<accession>A0ACB7GW93</accession>
<keyword evidence="2" id="KW-1185">Reference proteome</keyword>
<dbReference type="Proteomes" id="UP000091857">
    <property type="component" value="Chromosome 11"/>
</dbReference>
<organism evidence="1 2">
    <name type="scientific">Manihot esculenta</name>
    <name type="common">Cassava</name>
    <name type="synonym">Jatropha manihot</name>
    <dbReference type="NCBI Taxonomy" id="3983"/>
    <lineage>
        <taxon>Eukaryota</taxon>
        <taxon>Viridiplantae</taxon>
        <taxon>Streptophyta</taxon>
        <taxon>Embryophyta</taxon>
        <taxon>Tracheophyta</taxon>
        <taxon>Spermatophyta</taxon>
        <taxon>Magnoliopsida</taxon>
        <taxon>eudicotyledons</taxon>
        <taxon>Gunneridae</taxon>
        <taxon>Pentapetalae</taxon>
        <taxon>rosids</taxon>
        <taxon>fabids</taxon>
        <taxon>Malpighiales</taxon>
        <taxon>Euphorbiaceae</taxon>
        <taxon>Crotonoideae</taxon>
        <taxon>Manihoteae</taxon>
        <taxon>Manihot</taxon>
    </lineage>
</organism>
<dbReference type="EMBL" id="CM004397">
    <property type="protein sequence ID" value="KAG8644629.1"/>
    <property type="molecule type" value="Genomic_DNA"/>
</dbReference>
<reference evidence="2" key="1">
    <citation type="journal article" date="2016" name="Nat. Biotechnol.">
        <title>Sequencing wild and cultivated cassava and related species reveals extensive interspecific hybridization and genetic diversity.</title>
        <authorList>
            <person name="Bredeson J.V."/>
            <person name="Lyons J.B."/>
            <person name="Prochnik S.E."/>
            <person name="Wu G.A."/>
            <person name="Ha C.M."/>
            <person name="Edsinger-Gonzales E."/>
            <person name="Grimwood J."/>
            <person name="Schmutz J."/>
            <person name="Rabbi I.Y."/>
            <person name="Egesi C."/>
            <person name="Nauluvula P."/>
            <person name="Lebot V."/>
            <person name="Ndunguru J."/>
            <person name="Mkamilo G."/>
            <person name="Bart R.S."/>
            <person name="Setter T.L."/>
            <person name="Gleadow R.M."/>
            <person name="Kulakow P."/>
            <person name="Ferguson M.E."/>
            <person name="Rounsley S."/>
            <person name="Rokhsar D.S."/>
        </authorList>
    </citation>
    <scope>NUCLEOTIDE SEQUENCE [LARGE SCALE GENOMIC DNA]</scope>
    <source>
        <strain evidence="2">cv. AM560-2</strain>
    </source>
</reference>
<evidence type="ECO:0000313" key="2">
    <source>
        <dbReference type="Proteomes" id="UP000091857"/>
    </source>
</evidence>
<name>A0ACB7GW93_MANES</name>
<protein>
    <submittedName>
        <fullName evidence="1">Uncharacterized protein</fullName>
    </submittedName>
</protein>